<feature type="transmembrane region" description="Helical" evidence="8">
    <location>
        <begin position="169"/>
        <end position="188"/>
    </location>
</feature>
<dbReference type="PANTHER" id="PTHR36838">
    <property type="entry name" value="AUXIN EFFLUX CARRIER FAMILY PROTEIN"/>
    <property type="match status" value="1"/>
</dbReference>
<dbReference type="Proteomes" id="UP000001746">
    <property type="component" value="Chromosome"/>
</dbReference>
<dbReference type="STRING" id="485914.Hmuk_2999"/>
<evidence type="ECO:0000256" key="5">
    <source>
        <dbReference type="ARBA" id="ARBA00022692"/>
    </source>
</evidence>
<comment type="similarity">
    <text evidence="2">Belongs to the auxin efflux carrier (TC 2.A.69) family.</text>
</comment>
<evidence type="ECO:0000256" key="7">
    <source>
        <dbReference type="ARBA" id="ARBA00023136"/>
    </source>
</evidence>
<keyword evidence="6 8" id="KW-1133">Transmembrane helix</keyword>
<reference evidence="9 10" key="1">
    <citation type="journal article" date="2009" name="Stand. Genomic Sci.">
        <title>Complete genome sequence of Halomicrobium mukohataei type strain (arg-2).</title>
        <authorList>
            <person name="Tindall B.J."/>
            <person name="Schneider S."/>
            <person name="Lapidus A."/>
            <person name="Copeland A."/>
            <person name="Glavina Del Rio T."/>
            <person name="Nolan M."/>
            <person name="Lucas S."/>
            <person name="Chen F."/>
            <person name="Tice H."/>
            <person name="Cheng J.F."/>
            <person name="Saunders E."/>
            <person name="Bruce D."/>
            <person name="Goodwin L."/>
            <person name="Pitluck S."/>
            <person name="Mikhailova N."/>
            <person name="Pati A."/>
            <person name="Ivanova N."/>
            <person name="Mavrommatis K."/>
            <person name="Chen A."/>
            <person name="Palaniappan K."/>
            <person name="Chain P."/>
            <person name="Land M."/>
            <person name="Hauser L."/>
            <person name="Chang Y.J."/>
            <person name="Jeffries C.D."/>
            <person name="Brettin T."/>
            <person name="Han C."/>
            <person name="Rohde M."/>
            <person name="Goker M."/>
            <person name="Bristow J."/>
            <person name="Eisen J.A."/>
            <person name="Markowitz V."/>
            <person name="Hugenholtz P."/>
            <person name="Klenk H.P."/>
            <person name="Kyrpides N.C."/>
            <person name="Detter J.C."/>
        </authorList>
    </citation>
    <scope>NUCLEOTIDE SEQUENCE [LARGE SCALE GENOMIC DNA]</scope>
    <source>
        <strain evidence="10">ATCC 700874 / DSM 12286 / JCM 9738 / NCIMB 13541</strain>
    </source>
</reference>
<dbReference type="InterPro" id="IPR038770">
    <property type="entry name" value="Na+/solute_symporter_sf"/>
</dbReference>
<evidence type="ECO:0000256" key="4">
    <source>
        <dbReference type="ARBA" id="ARBA00022475"/>
    </source>
</evidence>
<feature type="transmembrane region" description="Helical" evidence="8">
    <location>
        <begin position="42"/>
        <end position="62"/>
    </location>
</feature>
<feature type="transmembrane region" description="Helical" evidence="8">
    <location>
        <begin position="68"/>
        <end position="89"/>
    </location>
</feature>
<evidence type="ECO:0000256" key="1">
    <source>
        <dbReference type="ARBA" id="ARBA00004651"/>
    </source>
</evidence>
<accession>C7P1L4</accession>
<gene>
    <name evidence="9" type="ordered locus">Hmuk_2999</name>
</gene>
<organism evidence="9 10">
    <name type="scientific">Halomicrobium mukohataei (strain ATCC 700874 / DSM 12286 / JCM 9738 / NCIMB 13541)</name>
    <name type="common">Haloarcula mukohataei</name>
    <dbReference type="NCBI Taxonomy" id="485914"/>
    <lineage>
        <taxon>Archaea</taxon>
        <taxon>Methanobacteriati</taxon>
        <taxon>Methanobacteriota</taxon>
        <taxon>Stenosarchaea group</taxon>
        <taxon>Halobacteria</taxon>
        <taxon>Halobacteriales</taxon>
        <taxon>Haloarculaceae</taxon>
        <taxon>Halomicrobium</taxon>
    </lineage>
</organism>
<feature type="transmembrane region" description="Helical" evidence="8">
    <location>
        <begin position="296"/>
        <end position="319"/>
    </location>
</feature>
<evidence type="ECO:0000256" key="2">
    <source>
        <dbReference type="ARBA" id="ARBA00010145"/>
    </source>
</evidence>
<feature type="transmembrane region" description="Helical" evidence="8">
    <location>
        <begin position="12"/>
        <end position="33"/>
    </location>
</feature>
<feature type="transmembrane region" description="Helical" evidence="8">
    <location>
        <begin position="134"/>
        <end position="157"/>
    </location>
</feature>
<evidence type="ECO:0000256" key="6">
    <source>
        <dbReference type="ARBA" id="ARBA00022989"/>
    </source>
</evidence>
<dbReference type="InterPro" id="IPR004776">
    <property type="entry name" value="Mem_transp_PIN-like"/>
</dbReference>
<feature type="transmembrane region" description="Helical" evidence="8">
    <location>
        <begin position="232"/>
        <end position="254"/>
    </location>
</feature>
<keyword evidence="5 8" id="KW-0812">Transmembrane</keyword>
<feature type="transmembrane region" description="Helical" evidence="8">
    <location>
        <begin position="200"/>
        <end position="220"/>
    </location>
</feature>
<dbReference type="GO" id="GO:0005886">
    <property type="term" value="C:plasma membrane"/>
    <property type="evidence" value="ECO:0007669"/>
    <property type="project" value="UniProtKB-SubCell"/>
</dbReference>
<dbReference type="Pfam" id="PF03547">
    <property type="entry name" value="Mem_trans"/>
    <property type="match status" value="2"/>
</dbReference>
<evidence type="ECO:0000313" key="10">
    <source>
        <dbReference type="Proteomes" id="UP000001746"/>
    </source>
</evidence>
<comment type="subcellular location">
    <subcellularLocation>
        <location evidence="1">Cell membrane</location>
        <topology evidence="1">Multi-pass membrane protein</topology>
    </subcellularLocation>
</comment>
<keyword evidence="7 8" id="KW-0472">Membrane</keyword>
<dbReference type="EMBL" id="CP001688">
    <property type="protein sequence ID" value="ACV49104.1"/>
    <property type="molecule type" value="Genomic_DNA"/>
</dbReference>
<keyword evidence="4" id="KW-1003">Cell membrane</keyword>
<dbReference type="KEGG" id="hmu:Hmuk_2999"/>
<evidence type="ECO:0000256" key="3">
    <source>
        <dbReference type="ARBA" id="ARBA00022448"/>
    </source>
</evidence>
<keyword evidence="10" id="KW-1185">Reference proteome</keyword>
<dbReference type="HOGENOM" id="CLU_056175_4_0_2"/>
<dbReference type="eggNOG" id="arCOG04756">
    <property type="taxonomic scope" value="Archaea"/>
</dbReference>
<dbReference type="GO" id="GO:0055085">
    <property type="term" value="P:transmembrane transport"/>
    <property type="evidence" value="ECO:0007669"/>
    <property type="project" value="InterPro"/>
</dbReference>
<evidence type="ECO:0000256" key="8">
    <source>
        <dbReference type="SAM" id="Phobius"/>
    </source>
</evidence>
<feature type="transmembrane region" description="Helical" evidence="8">
    <location>
        <begin position="101"/>
        <end position="122"/>
    </location>
</feature>
<proteinExistence type="inferred from homology"/>
<dbReference type="AlphaFoldDB" id="C7P1L4"/>
<dbReference type="PANTHER" id="PTHR36838:SF1">
    <property type="entry name" value="SLR1864 PROTEIN"/>
    <property type="match status" value="1"/>
</dbReference>
<feature type="transmembrane region" description="Helical" evidence="8">
    <location>
        <begin position="260"/>
        <end position="284"/>
    </location>
</feature>
<evidence type="ECO:0000313" key="9">
    <source>
        <dbReference type="EMBL" id="ACV49104.1"/>
    </source>
</evidence>
<name>C7P1L4_HALMD</name>
<sequence>MSLLDRLPTVSLLSIFATAILPVVAVAGAGYLLGRFRDVDPGALNTVTVYVLAPALVVYSFATTPFPAATLARVVVAVTAFSAAMIAVAESVGRLQGQTEPLLGAFVLVVAFPNVGNFGIPLSEFAFGATGRSTAILVTALQGVLLYTVGVYIAARGDDGSPLSSMKRVFSIPLVYAVVGTLAARWIGVVPPESSAAMQTIEMLGNASIPVMLLILGIRLSNVRVDETVRRVGVASVAKLALAPLVGVGIALAVGFRDPVVARTFVLLAAAPTAVTPVILVGAFSGESDGLSAGQFVSTSVLVTTLGSVVTVTLLVALLQSGAIV</sequence>
<dbReference type="Gene3D" id="1.20.1530.20">
    <property type="match status" value="1"/>
</dbReference>
<protein>
    <submittedName>
        <fullName evidence="9">Auxin Efflux Carrier</fullName>
    </submittedName>
</protein>
<keyword evidence="3" id="KW-0813">Transport</keyword>